<name>I4A4P3_DESDJ</name>
<proteinExistence type="predicted"/>
<accession>I4A4P3</accession>
<dbReference type="AlphaFoldDB" id="I4A4P3"/>
<dbReference type="EMBL" id="CP003348">
    <property type="protein sequence ID" value="AFL98927.1"/>
    <property type="molecule type" value="Genomic_DNA"/>
</dbReference>
<organism evidence="1 2">
    <name type="scientific">Desulfitobacterium dehalogenans (strain ATCC 51507 / DSM 9161 / JW/IU-DC1)</name>
    <dbReference type="NCBI Taxonomy" id="756499"/>
    <lineage>
        <taxon>Bacteria</taxon>
        <taxon>Bacillati</taxon>
        <taxon>Bacillota</taxon>
        <taxon>Clostridia</taxon>
        <taxon>Eubacteriales</taxon>
        <taxon>Desulfitobacteriaceae</taxon>
        <taxon>Desulfitobacterium</taxon>
    </lineage>
</organism>
<dbReference type="Proteomes" id="UP000006053">
    <property type="component" value="Chromosome"/>
</dbReference>
<keyword evidence="2" id="KW-1185">Reference proteome</keyword>
<dbReference type="KEGG" id="ddh:Desde_0463"/>
<sequence length="85" mass="9265">MGMKGLLAGIRGAFREVIRGTMIGTRIPSEGERSFFLGQWGGGGTWGVNGALTVVSGSFNMNRKGYAILKIERIALRWMTRGIFV</sequence>
<evidence type="ECO:0000313" key="2">
    <source>
        <dbReference type="Proteomes" id="UP000006053"/>
    </source>
</evidence>
<dbReference type="RefSeq" id="WP_014792421.1">
    <property type="nucleotide sequence ID" value="NC_018017.1"/>
</dbReference>
<dbReference type="STRING" id="756499.Desde_0463"/>
<reference evidence="2" key="1">
    <citation type="submission" date="2012-06" db="EMBL/GenBank/DDBJ databases">
        <title>Complete sequence of Desulfitobacterium dehalogenans ATCC 51507.</title>
        <authorList>
            <person name="Lucas S."/>
            <person name="Han J."/>
            <person name="Lapidus A."/>
            <person name="Cheng J.-F."/>
            <person name="Goodwin L."/>
            <person name="Pitluck S."/>
            <person name="Peters L."/>
            <person name="Ovchinnikova G."/>
            <person name="Teshima H."/>
            <person name="Detter J.C."/>
            <person name="Han C."/>
            <person name="Tapia R."/>
            <person name="Land M."/>
            <person name="Hauser L."/>
            <person name="Kyrpides N."/>
            <person name="Ivanova N."/>
            <person name="Pagani I."/>
            <person name="Kruse T."/>
            <person name="de Vos W.M."/>
            <person name="Smidt H."/>
            <person name="Woyke T."/>
        </authorList>
    </citation>
    <scope>NUCLEOTIDE SEQUENCE [LARGE SCALE GENOMIC DNA]</scope>
    <source>
        <strain evidence="2">ATCC 51507 / DSM 9161 / JW/IU-DC1</strain>
    </source>
</reference>
<dbReference type="HOGENOM" id="CLU_2507217_0_0_9"/>
<reference evidence="1 2" key="2">
    <citation type="journal article" date="2015" name="J. Bacteriol.">
        <title>Genomic, proteomic, and biochemical analysis of the organohalide respiratory pathway in Desulfitobacterium dehalogenans.</title>
        <authorList>
            <person name="Kruse T."/>
            <person name="van de Pas B.A."/>
            <person name="Atteia A."/>
            <person name="Krab K."/>
            <person name="Hagen W.R."/>
            <person name="Goodwin L."/>
            <person name="Chain P."/>
            <person name="Boeren S."/>
            <person name="Maphosa F."/>
            <person name="Schraa G."/>
            <person name="de Vos W.M."/>
            <person name="van der Oost J."/>
            <person name="Smidt H."/>
            <person name="Stams A.J."/>
        </authorList>
    </citation>
    <scope>NUCLEOTIDE SEQUENCE [LARGE SCALE GENOMIC DNA]</scope>
    <source>
        <strain evidence="2">ATCC 51507 / DSM 9161 / JW/IU-DC1</strain>
    </source>
</reference>
<evidence type="ECO:0000313" key="1">
    <source>
        <dbReference type="EMBL" id="AFL98927.1"/>
    </source>
</evidence>
<protein>
    <submittedName>
        <fullName evidence="1">Uncharacterized protein</fullName>
    </submittedName>
</protein>
<gene>
    <name evidence="1" type="ordered locus">Desde_0463</name>
</gene>